<proteinExistence type="predicted"/>
<protein>
    <submittedName>
        <fullName evidence="2">Uncharacterized protein</fullName>
    </submittedName>
</protein>
<sequence>MAKVNRLTDYETAWILGGAGRVALTVFITMTTAGQLDVAYKRQRVKEGEAPLDSVDGSTAASGAGSAAGSVGLRIESAALDLLPESGLPVYEFVTRLAASPAIRALDSALEARGVRRPRVLPRFSPLHRQLREEAATGVRRVAVLGVEGIEDERLRDIFEHPLPGVPKFAGVNPIRDNTIDGTIGPHPDLQVWGLDATP</sequence>
<keyword evidence="3" id="KW-1185">Reference proteome</keyword>
<feature type="transmembrane region" description="Helical" evidence="1">
    <location>
        <begin position="12"/>
        <end position="34"/>
    </location>
</feature>
<keyword evidence="1" id="KW-1133">Transmembrane helix</keyword>
<evidence type="ECO:0000256" key="1">
    <source>
        <dbReference type="SAM" id="Phobius"/>
    </source>
</evidence>
<dbReference type="Proteomes" id="UP001500280">
    <property type="component" value="Unassembled WGS sequence"/>
</dbReference>
<dbReference type="EMBL" id="BAAANF010000008">
    <property type="protein sequence ID" value="GAA1679241.1"/>
    <property type="molecule type" value="Genomic_DNA"/>
</dbReference>
<accession>A0ABN2GZP9</accession>
<name>A0ABN2GZP9_9ACTN</name>
<keyword evidence="1" id="KW-0472">Membrane</keyword>
<gene>
    <name evidence="2" type="ORF">GCM10009745_23750</name>
</gene>
<keyword evidence="1" id="KW-0812">Transmembrane</keyword>
<organism evidence="2 3">
    <name type="scientific">Kribbella yunnanensis</name>
    <dbReference type="NCBI Taxonomy" id="190194"/>
    <lineage>
        <taxon>Bacteria</taxon>
        <taxon>Bacillati</taxon>
        <taxon>Actinomycetota</taxon>
        <taxon>Actinomycetes</taxon>
        <taxon>Propionibacteriales</taxon>
        <taxon>Kribbellaceae</taxon>
        <taxon>Kribbella</taxon>
    </lineage>
</organism>
<reference evidence="2 3" key="1">
    <citation type="journal article" date="2019" name="Int. J. Syst. Evol. Microbiol.">
        <title>The Global Catalogue of Microorganisms (GCM) 10K type strain sequencing project: providing services to taxonomists for standard genome sequencing and annotation.</title>
        <authorList>
            <consortium name="The Broad Institute Genomics Platform"/>
            <consortium name="The Broad Institute Genome Sequencing Center for Infectious Disease"/>
            <person name="Wu L."/>
            <person name="Ma J."/>
        </authorList>
    </citation>
    <scope>NUCLEOTIDE SEQUENCE [LARGE SCALE GENOMIC DNA]</scope>
    <source>
        <strain evidence="2 3">JCM 14307</strain>
    </source>
</reference>
<comment type="caution">
    <text evidence="2">The sequence shown here is derived from an EMBL/GenBank/DDBJ whole genome shotgun (WGS) entry which is preliminary data.</text>
</comment>
<evidence type="ECO:0000313" key="3">
    <source>
        <dbReference type="Proteomes" id="UP001500280"/>
    </source>
</evidence>
<evidence type="ECO:0000313" key="2">
    <source>
        <dbReference type="EMBL" id="GAA1679241.1"/>
    </source>
</evidence>